<dbReference type="Pfam" id="PF01266">
    <property type="entry name" value="DAO"/>
    <property type="match status" value="1"/>
</dbReference>
<dbReference type="EMBL" id="JGYG01000004">
    <property type="protein sequence ID" value="KFI30070.1"/>
    <property type="molecule type" value="Genomic_DNA"/>
</dbReference>
<reference evidence="2 3" key="1">
    <citation type="submission" date="2014-03" db="EMBL/GenBank/DDBJ databases">
        <title>Genome of Haematobacter massiliensis CCUG 47968.</title>
        <authorList>
            <person name="Wang D."/>
            <person name="Wang G."/>
        </authorList>
    </citation>
    <scope>NUCLEOTIDE SEQUENCE [LARGE SCALE GENOMIC DNA]</scope>
    <source>
        <strain evidence="2 3">CCUG 47968</strain>
    </source>
</reference>
<dbReference type="InterPro" id="IPR036188">
    <property type="entry name" value="FAD/NAD-bd_sf"/>
</dbReference>
<dbReference type="Gene3D" id="3.30.9.10">
    <property type="entry name" value="D-Amino Acid Oxidase, subunit A, domain 2"/>
    <property type="match status" value="1"/>
</dbReference>
<dbReference type="OrthoDB" id="9806452at2"/>
<dbReference type="PANTHER" id="PTHR13847">
    <property type="entry name" value="SARCOSINE DEHYDROGENASE-RELATED"/>
    <property type="match status" value="1"/>
</dbReference>
<accession>A0A086Y720</accession>
<dbReference type="GO" id="GO:0016491">
    <property type="term" value="F:oxidoreductase activity"/>
    <property type="evidence" value="ECO:0007669"/>
    <property type="project" value="UniProtKB-KW"/>
</dbReference>
<name>A0A086Y720_9RHOB</name>
<dbReference type="PANTHER" id="PTHR13847:SF287">
    <property type="entry name" value="FAD-DEPENDENT OXIDOREDUCTASE DOMAIN-CONTAINING PROTEIN 1"/>
    <property type="match status" value="1"/>
</dbReference>
<organism evidence="2 3">
    <name type="scientific">Haematobacter massiliensis</name>
    <dbReference type="NCBI Taxonomy" id="195105"/>
    <lineage>
        <taxon>Bacteria</taxon>
        <taxon>Pseudomonadati</taxon>
        <taxon>Pseudomonadota</taxon>
        <taxon>Alphaproteobacteria</taxon>
        <taxon>Rhodobacterales</taxon>
        <taxon>Paracoccaceae</taxon>
        <taxon>Haematobacter</taxon>
    </lineage>
</organism>
<dbReference type="InterPro" id="IPR006076">
    <property type="entry name" value="FAD-dep_OxRdtase"/>
</dbReference>
<dbReference type="AlphaFoldDB" id="A0A086Y720"/>
<evidence type="ECO:0000256" key="1">
    <source>
        <dbReference type="ARBA" id="ARBA00023002"/>
    </source>
</evidence>
<proteinExistence type="predicted"/>
<dbReference type="Proteomes" id="UP000028826">
    <property type="component" value="Unassembled WGS sequence"/>
</dbReference>
<dbReference type="Gene3D" id="3.50.50.60">
    <property type="entry name" value="FAD/NAD(P)-binding domain"/>
    <property type="match status" value="1"/>
</dbReference>
<protein>
    <submittedName>
        <fullName evidence="2">FAD-dependent oxidoreductase</fullName>
    </submittedName>
</protein>
<sequence>MSGVVIIGGGIMGSTAAWFLRREGFTGPISVVEPDPTYQFSSTARSAASIRMQFGTPLNVRMSLFGVEFFRGIRTIFGPDADIGYVENGYLILGGPQGADARRKGAAMQQAEGADVAVLLPDEIAARFPFISLEGVGIGTFGCTGEGWFDAWSLLSLMRRAARDCGVRYEKAAVEGFDIGDRVHAVRLSDGSRLACDICVLAAGAASGKLAALAGIALPVSPRKRSVFNFRAPVAPTGFPMLFDSSGIWVRPEGAGFIGGIQPPPDRDPDATGDYEPHHDLMEDPFWPALATRIPAMEHLRLERSWAGHYEVNALDHNGIVGPHDEIGNLLFLTGFSGHGVMHAPAAGRAVAELVTQGGYRSLDLSPLGYERIRAGAPLHETVVY</sequence>
<dbReference type="eggNOG" id="COG0665">
    <property type="taxonomic scope" value="Bacteria"/>
</dbReference>
<dbReference type="STRING" id="195105.CN97_15220"/>
<gene>
    <name evidence="2" type="ORF">CN97_15220</name>
</gene>
<comment type="caution">
    <text evidence="2">The sequence shown here is derived from an EMBL/GenBank/DDBJ whole genome shotgun (WGS) entry which is preliminary data.</text>
</comment>
<dbReference type="GO" id="GO:0032981">
    <property type="term" value="P:mitochondrial respiratory chain complex I assembly"/>
    <property type="evidence" value="ECO:0007669"/>
    <property type="project" value="TreeGrafter"/>
</dbReference>
<dbReference type="RefSeq" id="WP_035710045.1">
    <property type="nucleotide sequence ID" value="NZ_CAMIFG010000148.1"/>
</dbReference>
<dbReference type="SUPFAM" id="SSF51905">
    <property type="entry name" value="FAD/NAD(P)-binding domain"/>
    <property type="match status" value="1"/>
</dbReference>
<keyword evidence="1" id="KW-0560">Oxidoreductase</keyword>
<evidence type="ECO:0000313" key="3">
    <source>
        <dbReference type="Proteomes" id="UP000028826"/>
    </source>
</evidence>
<keyword evidence="3" id="KW-1185">Reference proteome</keyword>
<dbReference type="GO" id="GO:0005737">
    <property type="term" value="C:cytoplasm"/>
    <property type="evidence" value="ECO:0007669"/>
    <property type="project" value="TreeGrafter"/>
</dbReference>
<evidence type="ECO:0000313" key="2">
    <source>
        <dbReference type="EMBL" id="KFI30070.1"/>
    </source>
</evidence>